<evidence type="ECO:0000256" key="1">
    <source>
        <dbReference type="ARBA" id="ARBA00022694"/>
    </source>
</evidence>
<proteinExistence type="predicted"/>
<evidence type="ECO:0000313" key="3">
    <source>
        <dbReference type="EMBL" id="KKN29117.1"/>
    </source>
</evidence>
<dbReference type="Gene3D" id="3.40.50.10630">
    <property type="entry name" value="Uracil-DNA glycosylase-like"/>
    <property type="match status" value="1"/>
</dbReference>
<accession>A0A0F9PWL6</accession>
<keyword evidence="1" id="KW-0819">tRNA processing</keyword>
<dbReference type="InterPro" id="IPR036895">
    <property type="entry name" value="Uracil-DNA_glycosylase-like_sf"/>
</dbReference>
<feature type="domain" description="DUF5591" evidence="2">
    <location>
        <begin position="33"/>
        <end position="130"/>
    </location>
</feature>
<evidence type="ECO:0000259" key="2">
    <source>
        <dbReference type="Pfam" id="PF17884"/>
    </source>
</evidence>
<dbReference type="EMBL" id="LAZR01002509">
    <property type="protein sequence ID" value="KKN29117.1"/>
    <property type="molecule type" value="Genomic_DNA"/>
</dbReference>
<dbReference type="InterPro" id="IPR040777">
    <property type="entry name" value="DUF5591"/>
</dbReference>
<protein>
    <recommendedName>
        <fullName evidence="2">DUF5591 domain-containing protein</fullName>
    </recommendedName>
</protein>
<reference evidence="3" key="1">
    <citation type="journal article" date="2015" name="Nature">
        <title>Complex archaea that bridge the gap between prokaryotes and eukaryotes.</title>
        <authorList>
            <person name="Spang A."/>
            <person name="Saw J.H."/>
            <person name="Jorgensen S.L."/>
            <person name="Zaremba-Niedzwiedzka K."/>
            <person name="Martijn J."/>
            <person name="Lind A.E."/>
            <person name="van Eijk R."/>
            <person name="Schleper C."/>
            <person name="Guy L."/>
            <person name="Ettema T.J."/>
        </authorList>
    </citation>
    <scope>NUCLEOTIDE SEQUENCE</scope>
</reference>
<sequence length="269" mass="32476">MGVKSSKIVLPINGKNQVDLSRFQFENNYRDSLFTIYLPCAKDKPYYKSRTHSYIKLKLNEYIPNIWKSLISISTISEVIGIVPERIESSIFYFYKHEYYYEHYPSHGEGDIERTSEWLRSYIKQYGTKFNYGYCTSKIFREICNEAGLECFPQDFNPKSALFEFRRLECVRELTNKIYETYKKLLINRFNKWKLNNSHSYNVLEFAKENNTFSRKDFRIKFKDLQNPLANVDTFCHESESDKGIFFYFNKKDKKYHFPKFIQKFLNFQ</sequence>
<name>A0A0F9PWL6_9ZZZZ</name>
<dbReference type="Pfam" id="PF17884">
    <property type="entry name" value="DUF5591"/>
    <property type="match status" value="1"/>
</dbReference>
<organism evidence="3">
    <name type="scientific">marine sediment metagenome</name>
    <dbReference type="NCBI Taxonomy" id="412755"/>
    <lineage>
        <taxon>unclassified sequences</taxon>
        <taxon>metagenomes</taxon>
        <taxon>ecological metagenomes</taxon>
    </lineage>
</organism>
<gene>
    <name evidence="3" type="ORF">LCGC14_0847410</name>
</gene>
<dbReference type="AlphaFoldDB" id="A0A0F9PWL6"/>
<dbReference type="GO" id="GO:0008033">
    <property type="term" value="P:tRNA processing"/>
    <property type="evidence" value="ECO:0007669"/>
    <property type="project" value="UniProtKB-KW"/>
</dbReference>
<comment type="caution">
    <text evidence="3">The sequence shown here is derived from an EMBL/GenBank/DDBJ whole genome shotgun (WGS) entry which is preliminary data.</text>
</comment>
<dbReference type="SUPFAM" id="SSF52141">
    <property type="entry name" value="Uracil-DNA glycosylase-like"/>
    <property type="match status" value="1"/>
</dbReference>